<keyword evidence="5" id="KW-1185">Reference proteome</keyword>
<dbReference type="PROSITE" id="PS50097">
    <property type="entry name" value="BTB"/>
    <property type="match status" value="1"/>
</dbReference>
<dbReference type="SUPFAM" id="SSF54695">
    <property type="entry name" value="POZ domain"/>
    <property type="match status" value="1"/>
</dbReference>
<dbReference type="InterPro" id="IPR011333">
    <property type="entry name" value="SKP1/BTB/POZ_sf"/>
</dbReference>
<dbReference type="PANTHER" id="PTHR26379:SF388">
    <property type="entry name" value="OS04G0625700 PROTEIN"/>
    <property type="match status" value="1"/>
</dbReference>
<dbReference type="PANTHER" id="PTHR26379">
    <property type="entry name" value="BTB/POZ AND MATH DOMAIN-CONTAINING PROTEIN 1"/>
    <property type="match status" value="1"/>
</dbReference>
<evidence type="ECO:0000259" key="3">
    <source>
        <dbReference type="PROSITE" id="PS50097"/>
    </source>
</evidence>
<accession>A0A5J9SPF8</accession>
<evidence type="ECO:0000313" key="4">
    <source>
        <dbReference type="EMBL" id="TVU00902.1"/>
    </source>
</evidence>
<feature type="non-terminal residue" evidence="4">
    <location>
        <position position="1"/>
    </location>
</feature>
<dbReference type="InterPro" id="IPR000210">
    <property type="entry name" value="BTB/POZ_dom"/>
</dbReference>
<reference evidence="4 5" key="1">
    <citation type="journal article" date="2019" name="Sci. Rep.">
        <title>A high-quality genome of Eragrostis curvula grass provides insights into Poaceae evolution and supports new strategies to enhance forage quality.</title>
        <authorList>
            <person name="Carballo J."/>
            <person name="Santos B.A.C.M."/>
            <person name="Zappacosta D."/>
            <person name="Garbus I."/>
            <person name="Selva J.P."/>
            <person name="Gallo C.A."/>
            <person name="Diaz A."/>
            <person name="Albertini E."/>
            <person name="Caccamo M."/>
            <person name="Echenique V."/>
        </authorList>
    </citation>
    <scope>NUCLEOTIDE SEQUENCE [LARGE SCALE GENOMIC DNA]</scope>
    <source>
        <strain evidence="5">cv. Victoria</strain>
        <tissue evidence="4">Leaf</tissue>
    </source>
</reference>
<dbReference type="AlphaFoldDB" id="A0A5J9SPF8"/>
<evidence type="ECO:0000256" key="1">
    <source>
        <dbReference type="ARBA" id="ARBA00004906"/>
    </source>
</evidence>
<organism evidence="4 5">
    <name type="scientific">Eragrostis curvula</name>
    <name type="common">weeping love grass</name>
    <dbReference type="NCBI Taxonomy" id="38414"/>
    <lineage>
        <taxon>Eukaryota</taxon>
        <taxon>Viridiplantae</taxon>
        <taxon>Streptophyta</taxon>
        <taxon>Embryophyta</taxon>
        <taxon>Tracheophyta</taxon>
        <taxon>Spermatophyta</taxon>
        <taxon>Magnoliopsida</taxon>
        <taxon>Liliopsida</taxon>
        <taxon>Poales</taxon>
        <taxon>Poaceae</taxon>
        <taxon>PACMAD clade</taxon>
        <taxon>Chloridoideae</taxon>
        <taxon>Eragrostideae</taxon>
        <taxon>Eragrostidinae</taxon>
        <taxon>Eragrostis</taxon>
    </lineage>
</organism>
<feature type="region of interest" description="Disordered" evidence="2">
    <location>
        <begin position="81"/>
        <end position="105"/>
    </location>
</feature>
<protein>
    <recommendedName>
        <fullName evidence="3">BTB domain-containing protein</fullName>
    </recommendedName>
</protein>
<name>A0A5J9SPF8_9POAL</name>
<dbReference type="Proteomes" id="UP000324897">
    <property type="component" value="Unassembled WGS sequence"/>
</dbReference>
<dbReference type="EMBL" id="RWGY01000529">
    <property type="protein sequence ID" value="TVU00902.1"/>
    <property type="molecule type" value="Genomic_DNA"/>
</dbReference>
<dbReference type="InterPro" id="IPR045005">
    <property type="entry name" value="BPM1-6"/>
</dbReference>
<dbReference type="Gene3D" id="3.30.710.10">
    <property type="entry name" value="Potassium Channel Kv1.1, Chain A"/>
    <property type="match status" value="1"/>
</dbReference>
<comment type="caution">
    <text evidence="4">The sequence shown here is derived from an EMBL/GenBank/DDBJ whole genome shotgun (WGS) entry which is preliminary data.</text>
</comment>
<dbReference type="GO" id="GO:0016567">
    <property type="term" value="P:protein ubiquitination"/>
    <property type="evidence" value="ECO:0007669"/>
    <property type="project" value="InterPro"/>
</dbReference>
<comment type="pathway">
    <text evidence="1">Protein modification; protein ubiquitination.</text>
</comment>
<gene>
    <name evidence="4" type="ORF">EJB05_53633</name>
</gene>
<feature type="domain" description="BTB" evidence="3">
    <location>
        <begin position="121"/>
        <end position="168"/>
    </location>
</feature>
<evidence type="ECO:0000313" key="5">
    <source>
        <dbReference type="Proteomes" id="UP000324897"/>
    </source>
</evidence>
<dbReference type="Gramene" id="TVU00902">
    <property type="protein sequence ID" value="TVU00902"/>
    <property type="gene ID" value="EJB05_53633"/>
</dbReference>
<sequence length="251" mass="27275">MAPCSRVSEPISSLRLHKSVQHPAAICFVFRPNPFQIATPCNPSYAQIDVSMIAGRAADEIAMSSPDCRPSMLSTIPMSTQGSAAAQRPPWSSTSGTCLLTGRAPTSRSPWQGGVLRAPGILAARSPVFRSELYGAMAENDPRRAIEMVDVEPTVFEMLLNLVYTDSLPGGTCASTMQHLLVTADRYVLDRLKLMCAEKLHRSIDVTTVMATLALADQHQWQLLPRVQRSHACAGERGNNGVEAERGDDNR</sequence>
<evidence type="ECO:0000256" key="2">
    <source>
        <dbReference type="SAM" id="MobiDB-lite"/>
    </source>
</evidence>
<dbReference type="OrthoDB" id="6359816at2759"/>
<dbReference type="SMART" id="SM00225">
    <property type="entry name" value="BTB"/>
    <property type="match status" value="1"/>
</dbReference>
<dbReference type="Pfam" id="PF00651">
    <property type="entry name" value="BTB"/>
    <property type="match status" value="1"/>
</dbReference>
<proteinExistence type="predicted"/>